<evidence type="ECO:0000313" key="2">
    <source>
        <dbReference type="EMBL" id="CAH1775192.1"/>
    </source>
</evidence>
<feature type="region of interest" description="Disordered" evidence="1">
    <location>
        <begin position="171"/>
        <end position="212"/>
    </location>
</feature>
<accession>A0A8S4N4B8</accession>
<feature type="region of interest" description="Disordered" evidence="1">
    <location>
        <begin position="1"/>
        <end position="66"/>
    </location>
</feature>
<comment type="caution">
    <text evidence="2">The sequence shown here is derived from an EMBL/GenBank/DDBJ whole genome shotgun (WGS) entry which is preliminary data.</text>
</comment>
<evidence type="ECO:0000256" key="1">
    <source>
        <dbReference type="SAM" id="MobiDB-lite"/>
    </source>
</evidence>
<organism evidence="2 3">
    <name type="scientific">Owenia fusiformis</name>
    <name type="common">Polychaete worm</name>
    <dbReference type="NCBI Taxonomy" id="6347"/>
    <lineage>
        <taxon>Eukaryota</taxon>
        <taxon>Metazoa</taxon>
        <taxon>Spiralia</taxon>
        <taxon>Lophotrochozoa</taxon>
        <taxon>Annelida</taxon>
        <taxon>Polychaeta</taxon>
        <taxon>Sedentaria</taxon>
        <taxon>Canalipalpata</taxon>
        <taxon>Sabellida</taxon>
        <taxon>Oweniida</taxon>
        <taxon>Oweniidae</taxon>
        <taxon>Owenia</taxon>
    </lineage>
</organism>
<sequence length="510" mass="57899">MVWGNRPPERPEGLSSLPREDPNRRHRGMASSNTATHNVQSFPRGYDRSMAMPLRDQQSQKTRKLDPTTKEKYFDKWTNFRMKMNKGLIEMINNPRLKKRIDKGAVPFFRADKNMCHFVLDQATEEYLEGRKLKPTLMAETFVEFGIPRAQLAPSESQMGSDMNNNSQVGIAKQHTRMKQTKQLERKYWNETDDDPTPIPKPRKKKKHKDYVDGGKMDGYRYNNEVLSPVTASGIPRDAQLYVNTSSEAPTTLGERDRLLYNITPNVVPFARVQQPLYVNIPQNSFPSRNQIAYVNTPPIIQPSNPSDNFVPPGKSNYLPHRYLPNSKPEIDNDDDTVTAISTEPDFEELSQFRAHGHNKRAPPPPPPVPPHRTPMPTYVNQMDISSEFSSTSRPLSRYTGDSIGGSMFGRQDKTLTGKLSAVKWSNKDSNAAPSRNRKTSLRSYNTHATWKTNGTFIAKRHPEDAGIDEMTFGIGEYVIDNASNGQNSIMIMDGVNGENRSTFESELLY</sequence>
<protein>
    <submittedName>
        <fullName evidence="2">Uncharacterized protein</fullName>
    </submittedName>
</protein>
<dbReference type="EMBL" id="CAIIXF020000001">
    <property type="protein sequence ID" value="CAH1775192.1"/>
    <property type="molecule type" value="Genomic_DNA"/>
</dbReference>
<evidence type="ECO:0000313" key="3">
    <source>
        <dbReference type="Proteomes" id="UP000749559"/>
    </source>
</evidence>
<dbReference type="OrthoDB" id="6062535at2759"/>
<dbReference type="AlphaFoldDB" id="A0A8S4N4B8"/>
<name>A0A8S4N4B8_OWEFU</name>
<keyword evidence="3" id="KW-1185">Reference proteome</keyword>
<reference evidence="2" key="1">
    <citation type="submission" date="2022-03" db="EMBL/GenBank/DDBJ databases">
        <authorList>
            <person name="Martin C."/>
        </authorList>
    </citation>
    <scope>NUCLEOTIDE SEQUENCE</scope>
</reference>
<dbReference type="Proteomes" id="UP000749559">
    <property type="component" value="Unassembled WGS sequence"/>
</dbReference>
<proteinExistence type="predicted"/>
<gene>
    <name evidence="2" type="ORF">OFUS_LOCUS2526</name>
</gene>
<feature type="compositionally biased region" description="Basic and acidic residues" evidence="1">
    <location>
        <begin position="7"/>
        <end position="23"/>
    </location>
</feature>
<feature type="compositionally biased region" description="Polar residues" evidence="1">
    <location>
        <begin position="30"/>
        <end position="41"/>
    </location>
</feature>